<comment type="caution">
    <text evidence="2">The sequence shown here is derived from an EMBL/GenBank/DDBJ whole genome shotgun (WGS) entry which is preliminary data.</text>
</comment>
<evidence type="ECO:0000313" key="2">
    <source>
        <dbReference type="EMBL" id="MCC2137779.1"/>
    </source>
</evidence>
<name>A0AAE3DJD8_9FIRM</name>
<feature type="compositionally biased region" description="Basic and acidic residues" evidence="1">
    <location>
        <begin position="990"/>
        <end position="1000"/>
    </location>
</feature>
<dbReference type="InterPro" id="IPR011990">
    <property type="entry name" value="TPR-like_helical_dom_sf"/>
</dbReference>
<dbReference type="PANTHER" id="PTHR11102">
    <property type="entry name" value="SEL-1-LIKE PROTEIN"/>
    <property type="match status" value="1"/>
</dbReference>
<dbReference type="AlphaFoldDB" id="A0AAE3DJD8"/>
<dbReference type="Gene3D" id="1.25.40.10">
    <property type="entry name" value="Tetratricopeptide repeat domain"/>
    <property type="match status" value="4"/>
</dbReference>
<proteinExistence type="predicted"/>
<protein>
    <submittedName>
        <fullName evidence="2">Relaxase MobL</fullName>
    </submittedName>
</protein>
<feature type="compositionally biased region" description="Low complexity" evidence="1">
    <location>
        <begin position="464"/>
        <end position="474"/>
    </location>
</feature>
<dbReference type="InterPro" id="IPR041073">
    <property type="entry name" value="MobL"/>
</dbReference>
<dbReference type="Pfam" id="PF08238">
    <property type="entry name" value="Sel1"/>
    <property type="match status" value="6"/>
</dbReference>
<feature type="region of interest" description="Disordered" evidence="1">
    <location>
        <begin position="966"/>
        <end position="1000"/>
    </location>
</feature>
<dbReference type="EMBL" id="JAJEQC010000015">
    <property type="protein sequence ID" value="MCC2137779.1"/>
    <property type="molecule type" value="Genomic_DNA"/>
</dbReference>
<dbReference type="SMART" id="SM00671">
    <property type="entry name" value="SEL1"/>
    <property type="match status" value="6"/>
</dbReference>
<dbReference type="RefSeq" id="WP_308449925.1">
    <property type="nucleotide sequence ID" value="NZ_JAJEQC010000015.1"/>
</dbReference>
<dbReference type="NCBIfam" id="NF041499">
    <property type="entry name" value="MobP3"/>
    <property type="match status" value="1"/>
</dbReference>
<evidence type="ECO:0000313" key="3">
    <source>
        <dbReference type="Proteomes" id="UP001199424"/>
    </source>
</evidence>
<accession>A0AAE3DJD8</accession>
<reference evidence="2" key="1">
    <citation type="submission" date="2021-10" db="EMBL/GenBank/DDBJ databases">
        <title>Anaerobic single-cell dispensing facilitates the cultivation of human gut bacteria.</title>
        <authorList>
            <person name="Afrizal A."/>
        </authorList>
    </citation>
    <scope>NUCLEOTIDE SEQUENCE</scope>
    <source>
        <strain evidence="2">CLA-AA-H250</strain>
    </source>
</reference>
<sequence length="1000" mass="113408">MDGARLILNARYFHIAQTGEKATKYAFVAEAAAGLVNYIATRESVIYNYDEHYKEVSATEAQREAINQFLEVSPDLELSREFKAYDEDRSAANASALISRAAQYVYGMTAEGDVKPSAPATRAQRERIQEFVNKVPAIRQTPEYSDYKASPTRENASEVLSHALEVGLANAADPETLEIMLNYIAERPGVVHNEGKVHGLFTVNGAADLAAEKEAIAAHTGNIYSMVFSLRREDADRLGYDRQDAWSQLFAIKADKIAQALRVPTSKLHWVAAVHNTKHHPHAHFIAYSTEQKSRIYLSEDAIEQLKSEFVSEIFAEERHQIFTPREEARQQLEDRLETLFTQLEHNSNAAVTDLLLPEKLAALRKSIESASGRHVYKYLPKDTKAMVDKLLDEISEVPEIKELLTEYNKYQQQLEAYYKTPDEPKPLSAATTRSNLYPLKNLVVQYALQFEPSPPLTPKTENSSTKTGSTSGFSYSDALDEPENAQMNEPFKATWKTNDISSWRDNMKVQSSSPPYDGTAEEKYRYAQYLRYDEKCPQDAILWYNLAEQLGHTEAAYQLAQYYLQKGEDQDVELGNYYLLKAKLGFEDTLLDSVNAMQLQAISAGNTYAAAIADFGPPEAEEKKQQHAISRAAYFLGRIYTTGIEIANIDGIESEDLPALQVATDPHKAAAYFEFAYRSGYKHAAYYLGNLYFHGKLSPADKPDYERAAGWYMADTENPYCQFALAKMIEHGQGFTPNVETAEILYRKCLNANDYLTAESSYAIAQMQNNEQLPLTDMQKLYKTAAEIWLKDDHPENHIHLRLARMYEYGLGVPEDLSLAIDHYKAALKTPETEYKLGQLMQRIDGDATEIYAHYAAARVGMLYAEEHRPTSATAQQAVRLATMYRYGLGCDADHETAVHWYTVAAERGSIYAQQRLEVMEMQRIRQEQRAAEYAEKQQQQQNLSFAARLLNAIGNALCRQTLRDQQSATATTDRKQRRMQRRLKRALGQKEDYEQIFQ</sequence>
<keyword evidence="3" id="KW-1185">Reference proteome</keyword>
<gene>
    <name evidence="2" type="primary">mobL</name>
    <name evidence="2" type="ORF">LKD31_12260</name>
</gene>
<dbReference type="InterPro" id="IPR006597">
    <property type="entry name" value="Sel1-like"/>
</dbReference>
<feature type="region of interest" description="Disordered" evidence="1">
    <location>
        <begin position="454"/>
        <end position="474"/>
    </location>
</feature>
<dbReference type="PANTHER" id="PTHR11102:SF160">
    <property type="entry name" value="ERAD-ASSOCIATED E3 UBIQUITIN-PROTEIN LIGASE COMPONENT HRD3"/>
    <property type="match status" value="1"/>
</dbReference>
<dbReference type="Pfam" id="PF18555">
    <property type="entry name" value="MobL"/>
    <property type="match status" value="1"/>
</dbReference>
<feature type="compositionally biased region" description="Basic residues" evidence="1">
    <location>
        <begin position="977"/>
        <end position="989"/>
    </location>
</feature>
<dbReference type="Proteomes" id="UP001199424">
    <property type="component" value="Unassembled WGS sequence"/>
</dbReference>
<dbReference type="InterPro" id="IPR048102">
    <property type="entry name" value="MobP3"/>
</dbReference>
<evidence type="ECO:0000256" key="1">
    <source>
        <dbReference type="SAM" id="MobiDB-lite"/>
    </source>
</evidence>
<dbReference type="InterPro" id="IPR050767">
    <property type="entry name" value="Sel1_AlgK"/>
</dbReference>
<organism evidence="2 3">
    <name type="scientific">Hominenteromicrobium mulieris</name>
    <dbReference type="NCBI Taxonomy" id="2885357"/>
    <lineage>
        <taxon>Bacteria</taxon>
        <taxon>Bacillati</taxon>
        <taxon>Bacillota</taxon>
        <taxon>Clostridia</taxon>
        <taxon>Eubacteriales</taxon>
        <taxon>Oscillospiraceae</taxon>
        <taxon>Hominenteromicrobium</taxon>
    </lineage>
</organism>
<dbReference type="SUPFAM" id="SSF81901">
    <property type="entry name" value="HCP-like"/>
    <property type="match status" value="1"/>
</dbReference>